<feature type="compositionally biased region" description="Basic residues" evidence="4">
    <location>
        <begin position="155"/>
        <end position="164"/>
    </location>
</feature>
<evidence type="ECO:0000256" key="2">
    <source>
        <dbReference type="ARBA" id="ARBA00006856"/>
    </source>
</evidence>
<dbReference type="PROSITE" id="PS51366">
    <property type="entry name" value="MI"/>
    <property type="match status" value="1"/>
</dbReference>
<feature type="compositionally biased region" description="Basic residues" evidence="4">
    <location>
        <begin position="9"/>
        <end position="33"/>
    </location>
</feature>
<dbReference type="AlphaFoldDB" id="A0A6V7S7N6"/>
<feature type="domain" description="MI" evidence="5">
    <location>
        <begin position="772"/>
        <end position="889"/>
    </location>
</feature>
<evidence type="ECO:0000313" key="7">
    <source>
        <dbReference type="Proteomes" id="UP000515308"/>
    </source>
</evidence>
<dbReference type="InterPro" id="IPR003891">
    <property type="entry name" value="Initiation_fac_eIF4g_MI"/>
</dbReference>
<comment type="subcellular location">
    <subcellularLocation>
        <location evidence="1">Nucleus</location>
    </subcellularLocation>
</comment>
<dbReference type="InterPro" id="IPR050781">
    <property type="entry name" value="CWC22_splicing_factor"/>
</dbReference>
<keyword evidence="3" id="KW-0539">Nucleus</keyword>
<protein>
    <recommendedName>
        <fullName evidence="5">MI domain-containing protein</fullName>
    </recommendedName>
</protein>
<evidence type="ECO:0000313" key="6">
    <source>
        <dbReference type="EMBL" id="CAD2093705.1"/>
    </source>
</evidence>
<evidence type="ECO:0000256" key="1">
    <source>
        <dbReference type="ARBA" id="ARBA00004123"/>
    </source>
</evidence>
<dbReference type="GO" id="GO:0005730">
    <property type="term" value="C:nucleolus"/>
    <property type="evidence" value="ECO:0007669"/>
    <property type="project" value="TreeGrafter"/>
</dbReference>
<dbReference type="VEuPathDB" id="PlasmoDB:PVLDE_1003790"/>
<comment type="similarity">
    <text evidence="2">Belongs to the CWC22 family.</text>
</comment>
<feature type="region of interest" description="Disordered" evidence="4">
    <location>
        <begin position="1"/>
        <end position="79"/>
    </location>
</feature>
<name>A0A6V7S7N6_PLAVN</name>
<feature type="compositionally biased region" description="Acidic residues" evidence="4">
    <location>
        <begin position="168"/>
        <end position="354"/>
    </location>
</feature>
<feature type="region of interest" description="Disordered" evidence="4">
    <location>
        <begin position="715"/>
        <end position="735"/>
    </location>
</feature>
<dbReference type="GO" id="GO:0042274">
    <property type="term" value="P:ribosomal small subunit biogenesis"/>
    <property type="evidence" value="ECO:0007669"/>
    <property type="project" value="TreeGrafter"/>
</dbReference>
<dbReference type="PANTHER" id="PTHR18034:SF4">
    <property type="entry name" value="NUCLEOLAR MIF4G DOMAIN-CONTAINING PROTEIN 1"/>
    <property type="match status" value="1"/>
</dbReference>
<evidence type="ECO:0000256" key="3">
    <source>
        <dbReference type="ARBA" id="ARBA00023242"/>
    </source>
</evidence>
<reference evidence="6 7" key="1">
    <citation type="submission" date="2020-08" db="EMBL/GenBank/DDBJ databases">
        <authorList>
            <person name="Ramaprasad A."/>
        </authorList>
    </citation>
    <scope>NUCLEOTIDE SEQUENCE [LARGE SCALE GENOMIC DNA]</scope>
</reference>
<dbReference type="InterPro" id="IPR016024">
    <property type="entry name" value="ARM-type_fold"/>
</dbReference>
<organism evidence="6 7">
    <name type="scientific">Plasmodium vinckei lentum</name>
    <dbReference type="NCBI Taxonomy" id="138297"/>
    <lineage>
        <taxon>Eukaryota</taxon>
        <taxon>Sar</taxon>
        <taxon>Alveolata</taxon>
        <taxon>Apicomplexa</taxon>
        <taxon>Aconoidasida</taxon>
        <taxon>Haemosporida</taxon>
        <taxon>Plasmodiidae</taxon>
        <taxon>Plasmodium</taxon>
        <taxon>Plasmodium (Vinckeia)</taxon>
    </lineage>
</organism>
<proteinExistence type="inferred from homology"/>
<dbReference type="SUPFAM" id="SSF48371">
    <property type="entry name" value="ARM repeat"/>
    <property type="match status" value="1"/>
</dbReference>
<evidence type="ECO:0000259" key="5">
    <source>
        <dbReference type="PROSITE" id="PS51366"/>
    </source>
</evidence>
<dbReference type="PANTHER" id="PTHR18034">
    <property type="entry name" value="CELL CYCLE CONTROL PROTEIN CWF22-RELATED"/>
    <property type="match status" value="1"/>
</dbReference>
<dbReference type="Proteomes" id="UP000515308">
    <property type="component" value="Chromosome PVLDE_10"/>
</dbReference>
<feature type="compositionally biased region" description="Basic and acidic residues" evidence="4">
    <location>
        <begin position="362"/>
        <end position="373"/>
    </location>
</feature>
<gene>
    <name evidence="6" type="ORF">PVLDE_1003790</name>
</gene>
<feature type="region of interest" description="Disordered" evidence="4">
    <location>
        <begin position="155"/>
        <end position="373"/>
    </location>
</feature>
<accession>A0A6V7S7N6</accession>
<dbReference type="GO" id="GO:0003723">
    <property type="term" value="F:RNA binding"/>
    <property type="evidence" value="ECO:0007669"/>
    <property type="project" value="TreeGrafter"/>
</dbReference>
<evidence type="ECO:0000256" key="4">
    <source>
        <dbReference type="SAM" id="MobiDB-lite"/>
    </source>
</evidence>
<sequence length="996" mass="119149">MKGTILSRKEKRKLKRAQKKRNKLLFSNKKNKFKRNDNTNVSNNEKENQMRNTKNDLVGNFSIKGNKKKRNSNSNDLSDTFQKKKVKKMNRSIRDLDEDQKKDEYLLSYLSKKLKINNNKHNEEKLFNELTKDGFDSSLLKLTDIIFDEFQKKRPNKKGNKKLKNREEDEEEEDDEEEEVDDEEEEVDDEEEEVDDEDEEEEDDEEEEVDDEEEEVDDEDEEEEDDEEEEVDDEEEEVDDEDEEEEDDEEEEVDDEEEEVDDEDEEEEDDEEEEVDDEEEEVDDEDEEEEDDEEEEVDDEEEEEEDDDGEEVEVDDEEEIEEDEEEIEEDEEEIEEDEEEIEEDEEEIEEDEEEKMQAKGIAKKENNTRKRKENYKEDEKKIEKFLMSSLNKTSEFNIKCIIEDICKYFHNIKNPNLKITFVNSIVKIISSNFTNANITDTHIYLFVVMVCILNNLTYRKLLKDFLKELVIIFKRYFKNNINLMKRVERENEITNINLINNEESDKNNTMIKISTNTEQEETKDACDNSNNNEAPNKFDKQALEDKPISQSEYDKYQDFKIILRNLLKCFSLFYALNYVDFDFITDIINILCEYISINSVDNIIIILKICGMKLKNDDISHLNYITDHLKKEVDNYILKNNIYLEKSKLRFLIKDIEDLKNGKMKFYFLNKFEFLSNILNEFEKKYEFKKDILSFSFQNIFKNDDKTKKETNKINKAIEGEKENDDTNSNDEKKSMKESNFNKLNYLVGGEEAHSNEPHYNKMLKKYKIQGILSKKIFLIVKNSLDIEECVHNLSVILKNEKNIPHVIQTIIQIILYDKKYKVAYCRILSNISKIKNRVFLFSLKTVVINFIKNINNYDLKKILFLSKLFIFLLKENLIDFKIFKFIDIDKNEDQAEQKNNSATFNLHFFFKTIFILISIDEKSTDPSKNAQLWENISQVLHNAQISSSYFYSFKKIIKKYIFDEEKNIKCVYPHFNMKYIQCFHKFLEKKTKKNL</sequence>
<dbReference type="EMBL" id="LR865372">
    <property type="protein sequence ID" value="CAD2093705.1"/>
    <property type="molecule type" value="Genomic_DNA"/>
</dbReference>
<dbReference type="Gene3D" id="1.25.40.180">
    <property type="match status" value="1"/>
</dbReference>